<dbReference type="PANTHER" id="PTHR11070">
    <property type="entry name" value="UVRD / RECB / PCRA DNA HELICASE FAMILY MEMBER"/>
    <property type="match status" value="1"/>
</dbReference>
<evidence type="ECO:0000256" key="3">
    <source>
        <dbReference type="ARBA" id="ARBA00022763"/>
    </source>
</evidence>
<keyword evidence="8 13" id="KW-0238">DNA-binding</keyword>
<evidence type="ECO:0000259" key="16">
    <source>
        <dbReference type="PROSITE" id="PS51198"/>
    </source>
</evidence>
<proteinExistence type="inferred from homology"/>
<dbReference type="GO" id="GO:0000724">
    <property type="term" value="P:double-strand break repair via homologous recombination"/>
    <property type="evidence" value="ECO:0007669"/>
    <property type="project" value="UniProtKB-UniRule"/>
</dbReference>
<dbReference type="SUPFAM" id="SSF52980">
    <property type="entry name" value="Restriction endonuclease-like"/>
    <property type="match status" value="1"/>
</dbReference>
<feature type="domain" description="UvrD-like helicase C-terminal" evidence="17">
    <location>
        <begin position="569"/>
        <end position="858"/>
    </location>
</feature>
<keyword evidence="3 13" id="KW-0227">DNA damage</keyword>
<dbReference type="InterPro" id="IPR014017">
    <property type="entry name" value="DNA_helicase_UvrD-like_C"/>
</dbReference>
<dbReference type="Gene3D" id="3.40.50.300">
    <property type="entry name" value="P-loop containing nucleotide triphosphate hydrolases"/>
    <property type="match status" value="4"/>
</dbReference>
<comment type="subunit">
    <text evidence="13">Heterodimer of AddA and AddB/RexB.</text>
</comment>
<comment type="function">
    <text evidence="13">The heterodimer acts as both an ATP-dependent DNA helicase and an ATP-dependent, dual-direction single-stranded exonuclease. Recognizes the chi site generating a DNA molecule suitable for the initiation of homologous recombination. The AddA nuclease domain is required for chi fragment generation; this subunit has the helicase and 3' -&gt; 5' nuclease activities.</text>
</comment>
<dbReference type="Pfam" id="PF12705">
    <property type="entry name" value="PDDEXK_1"/>
    <property type="match status" value="1"/>
</dbReference>
<comment type="cofactor">
    <cofactor evidence="13">
        <name>Mg(2+)</name>
        <dbReference type="ChEBI" id="CHEBI:18420"/>
    </cofactor>
</comment>
<dbReference type="Pfam" id="PF00580">
    <property type="entry name" value="UvrD-helicase"/>
    <property type="match status" value="1"/>
</dbReference>
<evidence type="ECO:0000256" key="1">
    <source>
        <dbReference type="ARBA" id="ARBA00022722"/>
    </source>
</evidence>
<comment type="similarity">
    <text evidence="13">Belongs to the helicase family. AddA subfamily.</text>
</comment>
<dbReference type="InterPro" id="IPR038726">
    <property type="entry name" value="PDDEXK_AddAB-type"/>
</dbReference>
<reference evidence="19" key="1">
    <citation type="submission" date="2016-10" db="EMBL/GenBank/DDBJ databases">
        <authorList>
            <person name="Varghese N."/>
            <person name="Submissions S."/>
        </authorList>
    </citation>
    <scope>NUCLEOTIDE SEQUENCE [LARGE SCALE GENOMIC DNA]</scope>
    <source>
        <strain evidence="19">DSM 17038</strain>
    </source>
</reference>
<dbReference type="GO" id="GO:0005524">
    <property type="term" value="F:ATP binding"/>
    <property type="evidence" value="ECO:0007669"/>
    <property type="project" value="UniProtKB-UniRule"/>
</dbReference>
<evidence type="ECO:0000256" key="15">
    <source>
        <dbReference type="SAM" id="MobiDB-lite"/>
    </source>
</evidence>
<feature type="compositionally biased region" description="Acidic residues" evidence="15">
    <location>
        <begin position="592"/>
        <end position="602"/>
    </location>
</feature>
<dbReference type="Proteomes" id="UP000199337">
    <property type="component" value="Unassembled WGS sequence"/>
</dbReference>
<keyword evidence="2 13" id="KW-0547">Nucleotide-binding</keyword>
<evidence type="ECO:0000256" key="6">
    <source>
        <dbReference type="ARBA" id="ARBA00022839"/>
    </source>
</evidence>
<dbReference type="Pfam" id="PF13361">
    <property type="entry name" value="UvrD_C"/>
    <property type="match status" value="1"/>
</dbReference>
<dbReference type="PROSITE" id="PS51198">
    <property type="entry name" value="UVRD_HELICASE_ATP_BIND"/>
    <property type="match status" value="1"/>
</dbReference>
<keyword evidence="19" id="KW-1185">Reference proteome</keyword>
<dbReference type="EC" id="3.1.-.-" evidence="13"/>
<keyword evidence="7 13" id="KW-0067">ATP-binding</keyword>
<dbReference type="InterPro" id="IPR000212">
    <property type="entry name" value="DNA_helicase_UvrD/REP"/>
</dbReference>
<dbReference type="STRING" id="341036.SAMN05660649_02520"/>
<dbReference type="InterPro" id="IPR011335">
    <property type="entry name" value="Restrct_endonuc-II-like"/>
</dbReference>
<comment type="catalytic activity">
    <reaction evidence="11 13">
        <text>Couples ATP hydrolysis with the unwinding of duplex DNA by translocating in the 3'-5' direction.</text>
        <dbReference type="EC" id="5.6.2.4"/>
    </reaction>
</comment>
<keyword evidence="1 13" id="KW-0540">Nuclease</keyword>
<dbReference type="Gene3D" id="3.90.320.10">
    <property type="match status" value="1"/>
</dbReference>
<feature type="domain" description="UvrD-like helicase ATP-binding" evidence="16">
    <location>
        <begin position="14"/>
        <end position="507"/>
    </location>
</feature>
<dbReference type="GO" id="GO:0008408">
    <property type="term" value="F:3'-5' exonuclease activity"/>
    <property type="evidence" value="ECO:0007669"/>
    <property type="project" value="UniProtKB-UniRule"/>
</dbReference>
<accession>A0A1I2U5Q9</accession>
<evidence type="ECO:0000256" key="7">
    <source>
        <dbReference type="ARBA" id="ARBA00022840"/>
    </source>
</evidence>
<evidence type="ECO:0000256" key="11">
    <source>
        <dbReference type="ARBA" id="ARBA00034617"/>
    </source>
</evidence>
<sequence length="1329" mass="147590">MKSDEKGVPALTSIRWTGEQRKAIETRNGNLLVSAAAGSGKTAVLVERIIQMLLDRQNPVDLDRLLVVTFTDAAAGEMRHRVGAALAGALQEQPDSELLQRQLFLVPRANIGTLHSFCSEVIRSHFYLLKLDPGFRVMDENEAAMLRVEIIEAMLEECYEEHRDAPPESPFLQLARTMAGRHGDDRELVQLILRLYEFAHSMPRPGAWLNSVAAMLEQSVARSWEEQAWVKDWRDMLRLEFENWRDDLEQALRLADGPGGPSGYTARLAEDAAGVCEVLQLLDGPFDGLKSALERLTNWSALPRARKGESQEEIKKKVQELRDGVKKRSAAIYKDCFSRSTGDMLGDLLRAAPLVRALVDLTLRFKKAYLNKKLDRAVVDFSDLEHLALAVLAQNAEESNWGAEPLDDPAAPLLPSGVALEYREYFSEVLVDEYQDINGVQEAVLRLVARGDNRFLVGDVKQSIYRFRLADPTVFLGYYHSFGSIDDQAAGGGAGLRLDLRSNFRSRPEILNTVNYLFGRLMNEQVAELAYDDRARLNPGAGSPGGDSGKKNCGENAGEGGGKASGKEEEESPVEFHLLEHYGQPDSGMGEESAEAEDAAAETEALDDLDLVRLEARWVADRINRMVREGGAGGLRQVTWRDIVVLMRSPRGRAGIYLEEFRRSGIPAYADGGGGYFDAPEVQTVIALLQIIDNPVRDIPLAAVLRSPIVGLDAARLAQIRLACPRGDFYSAVRQVASGAGEVDRELMHDLKRFLERLDGWRDLASRISPAELLEELYRQTGYCDLVGAMPGGAARQANLRALVDRARRFEGTVYRGLFRFLRFVEQVRETGGDMDAARSLGENEDVVRLMSVHRSKGLEFPVVVVAGLGRGFNFMDLRRNPLLHRRLGCGPVIVDLERGIKYPTVLQRVIKQRMRLETLAEEMRLLYVALTRAREKLIITAAIKDLDKAVQEWDRRGLAAPAEGPLSAPLLAGAKTPVGWLGPALWSHAAMSPVMNQMLSQPHETAGAGTCDWRVFLWPAVALKYLRETDQAGDEPESETWLEFLRRLEPLPEEWLRQQEESWSGENKELLGAGELHDRLLWMYPHLELAGLPTKVTVTEWRHRQEELEEDSMEAEPGIALPLPGRETPDATGAAELPPGFNLPAFYTGSGFDGAEKGRVAHLIMQNLSLDRPLDQAGIEQQLESMVNRKIISAGQRGLVPVGQIARFFKTPLGLRLINAAGAGRLWREVPFTTGIEAAELYPDQAGKIPAGEIILLQGVIDCLLVEKDGLVVIDYKTDRLSENQIEEAANRYKVQLELYARAAGSIAGAPVLEKYLHFFSINKAVLL</sequence>
<keyword evidence="5 13" id="KW-0347">Helicase</keyword>
<protein>
    <recommendedName>
        <fullName evidence="13">ATP-dependent helicase/nuclease subunit A</fullName>
        <ecNumber evidence="13">3.1.-.-</ecNumber>
        <ecNumber evidence="13">5.6.2.4</ecNumber>
    </recommendedName>
    <alternativeName>
        <fullName evidence="13">ATP-dependent helicase/nuclease AddA</fullName>
    </alternativeName>
    <alternativeName>
        <fullName evidence="13">DNA 3'-5' helicase AddA</fullName>
    </alternativeName>
</protein>
<dbReference type="EC" id="5.6.2.4" evidence="13"/>
<evidence type="ECO:0000256" key="10">
    <source>
        <dbReference type="ARBA" id="ARBA00023235"/>
    </source>
</evidence>
<dbReference type="GO" id="GO:0043138">
    <property type="term" value="F:3'-5' DNA helicase activity"/>
    <property type="evidence" value="ECO:0007669"/>
    <property type="project" value="UniProtKB-UniRule"/>
</dbReference>
<dbReference type="EMBL" id="FOOX01000008">
    <property type="protein sequence ID" value="SFG72505.1"/>
    <property type="molecule type" value="Genomic_DNA"/>
</dbReference>
<keyword evidence="4 13" id="KW-0378">Hydrolase</keyword>
<evidence type="ECO:0000256" key="4">
    <source>
        <dbReference type="ARBA" id="ARBA00022801"/>
    </source>
</evidence>
<dbReference type="Gene3D" id="6.10.250.2380">
    <property type="match status" value="1"/>
</dbReference>
<feature type="binding site" evidence="14">
    <location>
        <begin position="35"/>
        <end position="42"/>
    </location>
    <ligand>
        <name>ATP</name>
        <dbReference type="ChEBI" id="CHEBI:30616"/>
    </ligand>
</feature>
<keyword evidence="9 13" id="KW-0234">DNA repair</keyword>
<dbReference type="GO" id="GO:0033202">
    <property type="term" value="C:DNA helicase complex"/>
    <property type="evidence" value="ECO:0007669"/>
    <property type="project" value="TreeGrafter"/>
</dbReference>
<dbReference type="GO" id="GO:0016887">
    <property type="term" value="F:ATP hydrolysis activity"/>
    <property type="evidence" value="ECO:0007669"/>
    <property type="project" value="RHEA"/>
</dbReference>
<dbReference type="FunFam" id="3.40.50.300:FF:001236">
    <property type="entry name" value="ATP-dependent helicase/nuclease subunit A"/>
    <property type="match status" value="1"/>
</dbReference>
<dbReference type="InterPro" id="IPR011604">
    <property type="entry name" value="PDDEXK-like_dom_sf"/>
</dbReference>
<name>A0A1I2U5Q9_9FIRM</name>
<evidence type="ECO:0000256" key="12">
    <source>
        <dbReference type="ARBA" id="ARBA00048988"/>
    </source>
</evidence>
<dbReference type="PANTHER" id="PTHR11070:SF48">
    <property type="entry name" value="ATP-DEPENDENT HELICASE_NUCLEASE SUBUNIT A"/>
    <property type="match status" value="1"/>
</dbReference>
<evidence type="ECO:0000256" key="13">
    <source>
        <dbReference type="HAMAP-Rule" id="MF_01451"/>
    </source>
</evidence>
<keyword evidence="6 13" id="KW-0269">Exonuclease</keyword>
<dbReference type="SUPFAM" id="SSF52540">
    <property type="entry name" value="P-loop containing nucleoside triphosphate hydrolases"/>
    <property type="match status" value="1"/>
</dbReference>
<feature type="region of interest" description="Disordered" evidence="15">
    <location>
        <begin position="537"/>
        <end position="602"/>
    </location>
</feature>
<dbReference type="PROSITE" id="PS51217">
    <property type="entry name" value="UVRD_HELICASE_CTER"/>
    <property type="match status" value="1"/>
</dbReference>
<gene>
    <name evidence="13" type="primary">addA</name>
    <name evidence="18" type="ORF">SAMN05660649_02520</name>
</gene>
<dbReference type="InterPro" id="IPR014016">
    <property type="entry name" value="UvrD-like_ATP-bd"/>
</dbReference>
<evidence type="ECO:0000313" key="18">
    <source>
        <dbReference type="EMBL" id="SFG72505.1"/>
    </source>
</evidence>
<dbReference type="GO" id="GO:0003690">
    <property type="term" value="F:double-stranded DNA binding"/>
    <property type="evidence" value="ECO:0007669"/>
    <property type="project" value="UniProtKB-UniRule"/>
</dbReference>
<comment type="catalytic activity">
    <reaction evidence="12 13">
        <text>ATP + H2O = ADP + phosphate + H(+)</text>
        <dbReference type="Rhea" id="RHEA:13065"/>
        <dbReference type="ChEBI" id="CHEBI:15377"/>
        <dbReference type="ChEBI" id="CHEBI:15378"/>
        <dbReference type="ChEBI" id="CHEBI:30616"/>
        <dbReference type="ChEBI" id="CHEBI:43474"/>
        <dbReference type="ChEBI" id="CHEBI:456216"/>
        <dbReference type="EC" id="5.6.2.4"/>
    </reaction>
</comment>
<evidence type="ECO:0000256" key="2">
    <source>
        <dbReference type="ARBA" id="ARBA00022741"/>
    </source>
</evidence>
<evidence type="ECO:0000313" key="19">
    <source>
        <dbReference type="Proteomes" id="UP000199337"/>
    </source>
</evidence>
<dbReference type="InterPro" id="IPR014152">
    <property type="entry name" value="AddA"/>
</dbReference>
<dbReference type="InterPro" id="IPR027417">
    <property type="entry name" value="P-loop_NTPase"/>
</dbReference>
<organism evidence="18 19">
    <name type="scientific">Desulfotruncus arcticus DSM 17038</name>
    <dbReference type="NCBI Taxonomy" id="1121424"/>
    <lineage>
        <taxon>Bacteria</taxon>
        <taxon>Bacillati</taxon>
        <taxon>Bacillota</taxon>
        <taxon>Clostridia</taxon>
        <taxon>Eubacteriales</taxon>
        <taxon>Desulfallaceae</taxon>
        <taxon>Desulfotruncus</taxon>
    </lineage>
</organism>
<evidence type="ECO:0000256" key="8">
    <source>
        <dbReference type="ARBA" id="ARBA00023125"/>
    </source>
</evidence>
<dbReference type="GO" id="GO:0005829">
    <property type="term" value="C:cytosol"/>
    <property type="evidence" value="ECO:0007669"/>
    <property type="project" value="TreeGrafter"/>
</dbReference>
<keyword evidence="10 13" id="KW-0413">Isomerase</keyword>
<evidence type="ECO:0000259" key="17">
    <source>
        <dbReference type="PROSITE" id="PS51217"/>
    </source>
</evidence>
<evidence type="ECO:0000256" key="14">
    <source>
        <dbReference type="PROSITE-ProRule" id="PRU00560"/>
    </source>
</evidence>
<dbReference type="HAMAP" id="MF_01451">
    <property type="entry name" value="AddA"/>
    <property type="match status" value="1"/>
</dbReference>
<evidence type="ECO:0000256" key="9">
    <source>
        <dbReference type="ARBA" id="ARBA00023204"/>
    </source>
</evidence>
<evidence type="ECO:0000256" key="5">
    <source>
        <dbReference type="ARBA" id="ARBA00022806"/>
    </source>
</evidence>